<dbReference type="Proteomes" id="UP001165292">
    <property type="component" value="Unassembled WGS sequence"/>
</dbReference>
<dbReference type="AlphaFoldDB" id="A0AA41WNS6"/>
<dbReference type="EMBL" id="JAMYBS010000016">
    <property type="protein sequence ID" value="MCO7545835.1"/>
    <property type="molecule type" value="Genomic_DNA"/>
</dbReference>
<dbReference type="RefSeq" id="WP_253163529.1">
    <property type="nucleotide sequence ID" value="NZ_JAMYBS010000016.1"/>
</dbReference>
<evidence type="ECO:0000313" key="1">
    <source>
        <dbReference type="EMBL" id="MCO7545835.1"/>
    </source>
</evidence>
<proteinExistence type="predicted"/>
<accession>A0AA41WNS6</accession>
<evidence type="ECO:0000313" key="2">
    <source>
        <dbReference type="Proteomes" id="UP001165292"/>
    </source>
</evidence>
<sequence>MTPEQQRHRNQLAFVASGAELEIGERAACPLPLEQLVATTGAEPYVREYFSGGLTAHVYRIHAGGRDWTLKRVRERCKVQNLDGQTSFLNEIQRRAELRALKRDPRFATGLCAIVDTHYASFRHGVLLSPWIDGKPVRAWDERQLVELFEALLALLLGGLFEWDLCPGNTLDDGQIRLFDFGYMYPFDPLRQFNSNGTATPEFHAAERFETRQFFAHLLPLERQSDRLALAAFDTEKRIALETYRRLRSELDARGASTTVVDWLSDIITGWQQGLNGDLDALYLREAWRSHWLDLQDDLSGQTCTEATFSRIDWLEQAVRERYHDLQHLVSVEAAEALQTKLRNARRMARQWQVTA</sequence>
<gene>
    <name evidence="1" type="ORF">NJF43_13850</name>
</gene>
<comment type="caution">
    <text evidence="1">The sequence shown here is derived from an EMBL/GenBank/DDBJ whole genome shotgun (WGS) entry which is preliminary data.</text>
</comment>
<name>A0AA41WNS6_9GAMM</name>
<dbReference type="InterPro" id="IPR011009">
    <property type="entry name" value="Kinase-like_dom_sf"/>
</dbReference>
<reference evidence="1" key="1">
    <citation type="submission" date="2022-06" db="EMBL/GenBank/DDBJ databases">
        <title>Detection of beta-lactamases in bacteria of animal origin.</title>
        <authorList>
            <person name="Mlynarcik P."/>
            <person name="Zdarska V."/>
            <person name="Chudobova H."/>
            <person name="Prochazkova P."/>
            <person name="Hricova K."/>
            <person name="Mezerova K."/>
            <person name="Bardon J."/>
            <person name="Dolejska M."/>
            <person name="Sukkar I."/>
            <person name="Kolar M."/>
        </authorList>
    </citation>
    <scope>NUCLEOTIDE SEQUENCE</scope>
    <source>
        <strain evidence="1">S 300-3</strain>
    </source>
</reference>
<protein>
    <submittedName>
        <fullName evidence="1">Uncharacterized protein</fullName>
    </submittedName>
</protein>
<organism evidence="1 2">
    <name type="scientific">Stutzerimonas nitrititolerans</name>
    <dbReference type="NCBI Taxonomy" id="2482751"/>
    <lineage>
        <taxon>Bacteria</taxon>
        <taxon>Pseudomonadati</taxon>
        <taxon>Pseudomonadota</taxon>
        <taxon>Gammaproteobacteria</taxon>
        <taxon>Pseudomonadales</taxon>
        <taxon>Pseudomonadaceae</taxon>
        <taxon>Stutzerimonas</taxon>
    </lineage>
</organism>
<dbReference type="SUPFAM" id="SSF56112">
    <property type="entry name" value="Protein kinase-like (PK-like)"/>
    <property type="match status" value="1"/>
</dbReference>